<comment type="caution">
    <text evidence="8">The sequence shown here is derived from an EMBL/GenBank/DDBJ whole genome shotgun (WGS) entry which is preliminary data.</text>
</comment>
<dbReference type="InterPro" id="IPR018356">
    <property type="entry name" value="Tscrpt_reg_HTH_DeoR_CS"/>
</dbReference>
<evidence type="ECO:0000256" key="3">
    <source>
        <dbReference type="ARBA" id="ARBA00023015"/>
    </source>
</evidence>
<dbReference type="Proteomes" id="UP000530424">
    <property type="component" value="Unassembled WGS sequence"/>
</dbReference>
<sequence length="255" mass="26740">MYAEERQQAIAQLVTETGRWSVNDLAARFTVTTETVRRDLSALEQIGLVRRVHGGAVAAERLAVIDTALGDRDVAHAEEKERIAQAALAQLPTTGALVLIDAGTTTSRFAAALPTDLHLVVTTHAVPIAARLAPRGHLDLHLLPGRVRATTHAAVGAETVAALGDLRADVAFLGTNGLTLDHGLSTPDAEEAAVKRAMVAGARRVVVLADSSKVGVESPVRFATIEQLDVLVTDSGIDAEVRAALERAGIEVVVA</sequence>
<dbReference type="Pfam" id="PF08220">
    <property type="entry name" value="HTH_DeoR"/>
    <property type="match status" value="1"/>
</dbReference>
<proteinExistence type="predicted"/>
<dbReference type="Gene3D" id="3.40.50.1360">
    <property type="match status" value="1"/>
</dbReference>
<dbReference type="InterPro" id="IPR050313">
    <property type="entry name" value="Carb_Metab_HTH_regulators"/>
</dbReference>
<reference evidence="8 9" key="1">
    <citation type="submission" date="2020-07" db="EMBL/GenBank/DDBJ databases">
        <title>Sequencing the genomes of 1000 actinobacteria strains.</title>
        <authorList>
            <person name="Klenk H.-P."/>
        </authorList>
    </citation>
    <scope>NUCLEOTIDE SEQUENCE [LARGE SCALE GENOMIC DNA]</scope>
    <source>
        <strain evidence="8 9">DSM 103833</strain>
    </source>
</reference>
<dbReference type="PRINTS" id="PR00037">
    <property type="entry name" value="HTHLACR"/>
</dbReference>
<keyword evidence="9" id="KW-1185">Reference proteome</keyword>
<keyword evidence="3" id="KW-0805">Transcription regulation</keyword>
<keyword evidence="4" id="KW-0238">DNA-binding</keyword>
<evidence type="ECO:0000256" key="2">
    <source>
        <dbReference type="ARBA" id="ARBA00022491"/>
    </source>
</evidence>
<dbReference type="GO" id="GO:0003677">
    <property type="term" value="F:DNA binding"/>
    <property type="evidence" value="ECO:0007669"/>
    <property type="project" value="UniProtKB-KW"/>
</dbReference>
<dbReference type="GO" id="GO:0003700">
    <property type="term" value="F:DNA-binding transcription factor activity"/>
    <property type="evidence" value="ECO:0007669"/>
    <property type="project" value="InterPro"/>
</dbReference>
<feature type="domain" description="HTH deoR-type" evidence="7">
    <location>
        <begin position="3"/>
        <end position="58"/>
    </location>
</feature>
<evidence type="ECO:0000313" key="9">
    <source>
        <dbReference type="Proteomes" id="UP000530424"/>
    </source>
</evidence>
<dbReference type="SUPFAM" id="SSF100950">
    <property type="entry name" value="NagB/RpiA/CoA transferase-like"/>
    <property type="match status" value="1"/>
</dbReference>
<dbReference type="EMBL" id="JACCFP010000001">
    <property type="protein sequence ID" value="NYJ01685.1"/>
    <property type="molecule type" value="Genomic_DNA"/>
</dbReference>
<dbReference type="InterPro" id="IPR036388">
    <property type="entry name" value="WH-like_DNA-bd_sf"/>
</dbReference>
<accession>A0A853C233</accession>
<dbReference type="InterPro" id="IPR014036">
    <property type="entry name" value="DeoR-like_C"/>
</dbReference>
<dbReference type="PROSITE" id="PS51000">
    <property type="entry name" value="HTH_DEOR_2"/>
    <property type="match status" value="1"/>
</dbReference>
<evidence type="ECO:0000256" key="6">
    <source>
        <dbReference type="ARBA" id="ARBA00024937"/>
    </source>
</evidence>
<dbReference type="InterPro" id="IPR037171">
    <property type="entry name" value="NagB/RpiA_transferase-like"/>
</dbReference>
<protein>
    <recommendedName>
        <fullName evidence="1">Lactose phosphotransferase system repressor</fullName>
    </recommendedName>
</protein>
<evidence type="ECO:0000313" key="8">
    <source>
        <dbReference type="EMBL" id="NYJ01685.1"/>
    </source>
</evidence>
<evidence type="ECO:0000256" key="4">
    <source>
        <dbReference type="ARBA" id="ARBA00023125"/>
    </source>
</evidence>
<dbReference type="Gene3D" id="1.10.10.10">
    <property type="entry name" value="Winged helix-like DNA-binding domain superfamily/Winged helix DNA-binding domain"/>
    <property type="match status" value="1"/>
</dbReference>
<dbReference type="RefSeq" id="WP_179668141.1">
    <property type="nucleotide sequence ID" value="NZ_JACCFP010000001.1"/>
</dbReference>
<organism evidence="8 9">
    <name type="scientific">Nocardioides thalensis</name>
    <dbReference type="NCBI Taxonomy" id="1914755"/>
    <lineage>
        <taxon>Bacteria</taxon>
        <taxon>Bacillati</taxon>
        <taxon>Actinomycetota</taxon>
        <taxon>Actinomycetes</taxon>
        <taxon>Propionibacteriales</taxon>
        <taxon>Nocardioidaceae</taxon>
        <taxon>Nocardioides</taxon>
    </lineage>
</organism>
<keyword evidence="5" id="KW-0804">Transcription</keyword>
<dbReference type="AlphaFoldDB" id="A0A853C233"/>
<evidence type="ECO:0000256" key="1">
    <source>
        <dbReference type="ARBA" id="ARBA00021390"/>
    </source>
</evidence>
<dbReference type="InterPro" id="IPR036390">
    <property type="entry name" value="WH_DNA-bd_sf"/>
</dbReference>
<dbReference type="SUPFAM" id="SSF46785">
    <property type="entry name" value="Winged helix' DNA-binding domain"/>
    <property type="match status" value="1"/>
</dbReference>
<dbReference type="InterPro" id="IPR001034">
    <property type="entry name" value="DeoR_HTH"/>
</dbReference>
<dbReference type="PANTHER" id="PTHR30363">
    <property type="entry name" value="HTH-TYPE TRANSCRIPTIONAL REGULATOR SRLR-RELATED"/>
    <property type="match status" value="1"/>
</dbReference>
<dbReference type="Pfam" id="PF00455">
    <property type="entry name" value="DeoRC"/>
    <property type="match status" value="1"/>
</dbReference>
<evidence type="ECO:0000259" key="7">
    <source>
        <dbReference type="PROSITE" id="PS51000"/>
    </source>
</evidence>
<dbReference type="SMART" id="SM00420">
    <property type="entry name" value="HTH_DEOR"/>
    <property type="match status" value="1"/>
</dbReference>
<evidence type="ECO:0000256" key="5">
    <source>
        <dbReference type="ARBA" id="ARBA00023163"/>
    </source>
</evidence>
<dbReference type="PANTHER" id="PTHR30363:SF4">
    <property type="entry name" value="GLYCEROL-3-PHOSPHATE REGULON REPRESSOR"/>
    <property type="match status" value="1"/>
</dbReference>
<dbReference type="SMART" id="SM01134">
    <property type="entry name" value="DeoRC"/>
    <property type="match status" value="1"/>
</dbReference>
<gene>
    <name evidence="8" type="ORF">HNR19_002383</name>
</gene>
<dbReference type="PROSITE" id="PS00894">
    <property type="entry name" value="HTH_DEOR_1"/>
    <property type="match status" value="1"/>
</dbReference>
<keyword evidence="2" id="KW-0678">Repressor</keyword>
<comment type="function">
    <text evidence="6">Repressor of the lactose catabolism operon. Galactose-6-phosphate is the inducer.</text>
</comment>
<name>A0A853C233_9ACTN</name>